<dbReference type="InterPro" id="IPR003439">
    <property type="entry name" value="ABC_transporter-like_ATP-bd"/>
</dbReference>
<evidence type="ECO:0000256" key="11">
    <source>
        <dbReference type="SAM" id="Phobius"/>
    </source>
</evidence>
<dbReference type="Pfam" id="PF08370">
    <property type="entry name" value="PDR_assoc"/>
    <property type="match status" value="1"/>
</dbReference>
<keyword evidence="3" id="KW-0813">Transport</keyword>
<feature type="transmembrane region" description="Helical" evidence="11">
    <location>
        <begin position="972"/>
        <end position="990"/>
    </location>
</feature>
<evidence type="ECO:0000256" key="1">
    <source>
        <dbReference type="ARBA" id="ARBA00004141"/>
    </source>
</evidence>
<dbReference type="SMART" id="SM00382">
    <property type="entry name" value="AAA"/>
    <property type="match status" value="2"/>
</dbReference>
<dbReference type="FunFam" id="3.40.50.300:FF:000059">
    <property type="entry name" value="ABC transporter G family member 40"/>
    <property type="match status" value="1"/>
</dbReference>
<dbReference type="InterPro" id="IPR013581">
    <property type="entry name" value="PDR_assoc"/>
</dbReference>
<dbReference type="GO" id="GO:0005524">
    <property type="term" value="F:ATP binding"/>
    <property type="evidence" value="ECO:0007669"/>
    <property type="project" value="UniProtKB-KW"/>
</dbReference>
<dbReference type="CDD" id="cd03233">
    <property type="entry name" value="ABCG_PDR_domain1"/>
    <property type="match status" value="1"/>
</dbReference>
<feature type="region of interest" description="Disordered" evidence="10">
    <location>
        <begin position="603"/>
        <end position="622"/>
    </location>
</feature>
<dbReference type="Pfam" id="PF00005">
    <property type="entry name" value="ABC_tran"/>
    <property type="match status" value="2"/>
</dbReference>
<dbReference type="STRING" id="57577.A0A2K3P0I8"/>
<dbReference type="Gene3D" id="3.40.50.300">
    <property type="entry name" value="P-loop containing nucleotide triphosphate hydrolases"/>
    <property type="match status" value="2"/>
</dbReference>
<evidence type="ECO:0000256" key="10">
    <source>
        <dbReference type="SAM" id="MobiDB-lite"/>
    </source>
</evidence>
<dbReference type="PANTHER" id="PTHR19241">
    <property type="entry name" value="ATP-BINDING CASSETTE TRANSPORTER"/>
    <property type="match status" value="1"/>
</dbReference>
<feature type="transmembrane region" description="Helical" evidence="11">
    <location>
        <begin position="481"/>
        <end position="502"/>
    </location>
</feature>
<sequence length="1227" mass="138996">RVGIEIPKIEVRYENLSVEGDVYVGSRALPTLLNVTINTLESVLGLFHLAPSKKREIQILKHVSGIVKPSRMTLLLGPPGSGKTTLLLALAGKLDHNLRASGKITYCGHELNEFVATKTCAYISQHDIHYGEITVRETLDFSSRCLGVGTRYELLMELSRRERDAGIKPDPEIDAFMKAIALSGQKSSFVTDYVLKMLGLDICADIMVGDEMRRGISGGQKKRVTTGEMLVGPAKALFMDEISTGLDSSTTFQICKFMRQMVHIMDVTVVISLLQPAPETFELFDDIILLSEGQIVYQGPRENVLEFFEYTGFKCPDRKGVADFLQEVTSKKDQQQYWFRKDEPYRYVSVSEFVDYFNSFHIGEEIADELKVPYNKSQTHPAALVKEKYELSMTVTRLPVFYKQRDFKFYPAWAFALPIWILRIPLSFLESLIWIVLTYFTIGFAPSASRFFRQFLALFGIHQMALSLFRFVAAIGRSLVIANSLGTLTLLVVFTLGGFIIAKDDIKPWMIWGYYISPIMYGQNAIAITEFLDKRWNIPNTDTRFDAPTIGKVLLKSRGLYTEDYWYWICLGALAGFSLLFNLLFILALTYLNPLVDSKAVTADEDDKKNGNPSSRHLPIEGTNISMRNSSEFTSPSNHEPRRGMVLPFQPLSMAFNHISYFVDMPAEMKSQGINKDRLQLLQNVSGAFRPGILTALVGVSGAGKTTLMDVLAGRKTGGYIEGNISISGYQKNQATFARISGYCEQNDIHSPHVTVYESLLFSAWLRLPSDVKTQTLKMFVEEVMELVELKPLRDALVGLPGVDGLSTEQRKRLTIAVELVANPSIIFMDEPTSGLDARAAAIVMRTLFLMKRGGQVIYAGPLGRHSHKLVEYFEAISGVQKIKDGYNPATWMLEISSTSVEAQLNVDFAEIYANSTLYQRNQELIKELSTPAPDSKDLYFPTKYSQSFFVQCKANFWKQHLSYWRHSQYNAVRFFMTIVIGVLFGLIFWKQAKNTKTQQGLLNLLGAMYSSVLFLGATNCMSVQPVVAIARTVFYRERAAGMYSALPYAFGQVAVETIYNAIQTAIYSLILYSMMGFEWKATNFLWFYYYILMSFIYFTLYGMMLVALTPGHHVAGICMSFFLSFWNLFSGFIIPRTQIPIWWRWYYWASPVAWTLYGLITSQLGDKKTEIVIPGDGSMELKEFLKHNWGYDHDFLPEVAVAHIGWVLLFAFVFAFGIKFLNFQKR</sequence>
<dbReference type="InterPro" id="IPR003593">
    <property type="entry name" value="AAA+_ATPase"/>
</dbReference>
<dbReference type="SUPFAM" id="SSF52540">
    <property type="entry name" value="P-loop containing nucleoside triphosphate hydrolases"/>
    <property type="match status" value="2"/>
</dbReference>
<gene>
    <name evidence="13" type="ORF">L195_g005338</name>
</gene>
<keyword evidence="7" id="KW-0067">ATP-binding</keyword>
<keyword evidence="5" id="KW-0677">Repeat</keyword>
<keyword evidence="6" id="KW-0547">Nucleotide-binding</keyword>
<evidence type="ECO:0000256" key="3">
    <source>
        <dbReference type="ARBA" id="ARBA00022448"/>
    </source>
</evidence>
<keyword evidence="9 11" id="KW-0472">Membrane</keyword>
<evidence type="ECO:0000259" key="12">
    <source>
        <dbReference type="PROSITE" id="PS50893"/>
    </source>
</evidence>
<feature type="transmembrane region" description="Helical" evidence="11">
    <location>
        <begin position="432"/>
        <end position="448"/>
    </location>
</feature>
<feature type="transmembrane region" description="Helical" evidence="11">
    <location>
        <begin position="1002"/>
        <end position="1030"/>
    </location>
</feature>
<dbReference type="FunFam" id="3.40.50.300:FF:000179">
    <property type="entry name" value="ABC transporter G family member 34"/>
    <property type="match status" value="1"/>
</dbReference>
<evidence type="ECO:0000313" key="14">
    <source>
        <dbReference type="Proteomes" id="UP000236291"/>
    </source>
</evidence>
<feature type="domain" description="ABC transporter" evidence="12">
    <location>
        <begin position="44"/>
        <end position="317"/>
    </location>
</feature>
<evidence type="ECO:0000256" key="5">
    <source>
        <dbReference type="ARBA" id="ARBA00022737"/>
    </source>
</evidence>
<dbReference type="Pfam" id="PF01061">
    <property type="entry name" value="ABC2_membrane"/>
    <property type="match status" value="2"/>
</dbReference>
<dbReference type="PROSITE" id="PS50893">
    <property type="entry name" value="ABC_TRANSPORTER_2"/>
    <property type="match status" value="2"/>
</dbReference>
<accession>A0A2K3P0I8</accession>
<keyword evidence="8 11" id="KW-1133">Transmembrane helix</keyword>
<dbReference type="Pfam" id="PF19055">
    <property type="entry name" value="ABC2_membrane_7"/>
    <property type="match status" value="1"/>
</dbReference>
<feature type="transmembrane region" description="Helical" evidence="11">
    <location>
        <begin position="1146"/>
        <end position="1165"/>
    </location>
</feature>
<dbReference type="GO" id="GO:0005886">
    <property type="term" value="C:plasma membrane"/>
    <property type="evidence" value="ECO:0007669"/>
    <property type="project" value="UniProtKB-ARBA"/>
</dbReference>
<organism evidence="13 14">
    <name type="scientific">Trifolium pratense</name>
    <name type="common">Red clover</name>
    <dbReference type="NCBI Taxonomy" id="57577"/>
    <lineage>
        <taxon>Eukaryota</taxon>
        <taxon>Viridiplantae</taxon>
        <taxon>Streptophyta</taxon>
        <taxon>Embryophyta</taxon>
        <taxon>Tracheophyta</taxon>
        <taxon>Spermatophyta</taxon>
        <taxon>Magnoliopsida</taxon>
        <taxon>eudicotyledons</taxon>
        <taxon>Gunneridae</taxon>
        <taxon>Pentapetalae</taxon>
        <taxon>rosids</taxon>
        <taxon>fabids</taxon>
        <taxon>Fabales</taxon>
        <taxon>Fabaceae</taxon>
        <taxon>Papilionoideae</taxon>
        <taxon>50 kb inversion clade</taxon>
        <taxon>NPAAA clade</taxon>
        <taxon>Hologalegina</taxon>
        <taxon>IRL clade</taxon>
        <taxon>Trifolieae</taxon>
        <taxon>Trifolium</taxon>
    </lineage>
</organism>
<feature type="domain" description="ABC transporter" evidence="12">
    <location>
        <begin position="663"/>
        <end position="910"/>
    </location>
</feature>
<dbReference type="ExpressionAtlas" id="A0A2K3P0I8">
    <property type="expression patterns" value="baseline"/>
</dbReference>
<feature type="transmembrane region" description="Helical" evidence="11">
    <location>
        <begin position="565"/>
        <end position="592"/>
    </location>
</feature>
<feature type="transmembrane region" description="Helical" evidence="11">
    <location>
        <begin position="1201"/>
        <end position="1222"/>
    </location>
</feature>
<evidence type="ECO:0000256" key="9">
    <source>
        <dbReference type="ARBA" id="ARBA00023136"/>
    </source>
</evidence>
<keyword evidence="4 11" id="KW-0812">Transmembrane</keyword>
<feature type="transmembrane region" description="Helical" evidence="11">
    <location>
        <begin position="1050"/>
        <end position="1073"/>
    </location>
</feature>
<feature type="transmembrane region" description="Helical" evidence="11">
    <location>
        <begin position="1115"/>
        <end position="1134"/>
    </location>
</feature>
<proteinExistence type="inferred from homology"/>
<comment type="similarity">
    <text evidence="2">Belongs to the ABC transporter superfamily. ABCG family. PDR (TC 3.A.1.205) subfamily.</text>
</comment>
<evidence type="ECO:0000256" key="4">
    <source>
        <dbReference type="ARBA" id="ARBA00022692"/>
    </source>
</evidence>
<dbReference type="InterPro" id="IPR043926">
    <property type="entry name" value="ABCG_dom"/>
</dbReference>
<dbReference type="InterPro" id="IPR013525">
    <property type="entry name" value="ABC2_TM"/>
</dbReference>
<evidence type="ECO:0000256" key="8">
    <source>
        <dbReference type="ARBA" id="ARBA00022989"/>
    </source>
</evidence>
<dbReference type="GO" id="GO:0016887">
    <property type="term" value="F:ATP hydrolysis activity"/>
    <property type="evidence" value="ECO:0007669"/>
    <property type="project" value="InterPro"/>
</dbReference>
<dbReference type="InterPro" id="IPR034001">
    <property type="entry name" value="ABCG_PDR_1"/>
</dbReference>
<reference evidence="13 14" key="2">
    <citation type="journal article" date="2017" name="Front. Plant Sci.">
        <title>Gene Classification and Mining of Molecular Markers Useful in Red Clover (Trifolium pratense) Breeding.</title>
        <authorList>
            <person name="Istvanek J."/>
            <person name="Dluhosova J."/>
            <person name="Dluhos P."/>
            <person name="Patkova L."/>
            <person name="Nedelnik J."/>
            <person name="Repkova J."/>
        </authorList>
    </citation>
    <scope>NUCLEOTIDE SEQUENCE [LARGE SCALE GENOMIC DNA]</scope>
    <source>
        <strain evidence="14">cv. Tatra</strain>
        <tissue evidence="13">Young leaves</tissue>
    </source>
</reference>
<protein>
    <submittedName>
        <fullName evidence="13">Pleiotropic drug resistance protein 1-like</fullName>
    </submittedName>
</protein>
<comment type="subcellular location">
    <subcellularLocation>
        <location evidence="1">Membrane</location>
        <topology evidence="1">Multi-pass membrane protein</topology>
    </subcellularLocation>
</comment>
<evidence type="ECO:0000256" key="6">
    <source>
        <dbReference type="ARBA" id="ARBA00022741"/>
    </source>
</evidence>
<dbReference type="InterPro" id="IPR027417">
    <property type="entry name" value="P-loop_NTPase"/>
</dbReference>
<feature type="transmembrane region" description="Helical" evidence="11">
    <location>
        <begin position="455"/>
        <end position="475"/>
    </location>
</feature>
<evidence type="ECO:0000256" key="7">
    <source>
        <dbReference type="ARBA" id="ARBA00022840"/>
    </source>
</evidence>
<name>A0A2K3P0I8_TRIPR</name>
<evidence type="ECO:0000313" key="13">
    <source>
        <dbReference type="EMBL" id="PNY08804.1"/>
    </source>
</evidence>
<dbReference type="AlphaFoldDB" id="A0A2K3P0I8"/>
<feature type="non-terminal residue" evidence="13">
    <location>
        <position position="1"/>
    </location>
</feature>
<reference evidence="13 14" key="1">
    <citation type="journal article" date="2014" name="Am. J. Bot.">
        <title>Genome assembly and annotation for red clover (Trifolium pratense; Fabaceae).</title>
        <authorList>
            <person name="Istvanek J."/>
            <person name="Jaros M."/>
            <person name="Krenek A."/>
            <person name="Repkova J."/>
        </authorList>
    </citation>
    <scope>NUCLEOTIDE SEQUENCE [LARGE SCALE GENOMIC DNA]</scope>
    <source>
        <strain evidence="14">cv. Tatra</strain>
        <tissue evidence="13">Young leaves</tissue>
    </source>
</reference>
<feature type="transmembrane region" description="Helical" evidence="11">
    <location>
        <begin position="1085"/>
        <end position="1109"/>
    </location>
</feature>
<comment type="caution">
    <text evidence="13">The sequence shown here is derived from an EMBL/GenBank/DDBJ whole genome shotgun (WGS) entry which is preliminary data.</text>
</comment>
<dbReference type="EMBL" id="ASHM01002746">
    <property type="protein sequence ID" value="PNY08804.1"/>
    <property type="molecule type" value="Genomic_DNA"/>
</dbReference>
<dbReference type="GO" id="GO:0140359">
    <property type="term" value="F:ABC-type transporter activity"/>
    <property type="evidence" value="ECO:0007669"/>
    <property type="project" value="InterPro"/>
</dbReference>
<evidence type="ECO:0000256" key="2">
    <source>
        <dbReference type="ARBA" id="ARBA00006012"/>
    </source>
</evidence>
<dbReference type="Proteomes" id="UP000236291">
    <property type="component" value="Unassembled WGS sequence"/>
</dbReference>